<evidence type="ECO:0000313" key="14">
    <source>
        <dbReference type="Proteomes" id="UP001530400"/>
    </source>
</evidence>
<gene>
    <name evidence="13" type="ORF">ACHAWO_009730</name>
</gene>
<dbReference type="EC" id="2.4.1.122" evidence="4"/>
<dbReference type="Proteomes" id="UP001530400">
    <property type="component" value="Unassembled WGS sequence"/>
</dbReference>
<dbReference type="InterPro" id="IPR026050">
    <property type="entry name" value="C1GALT1/C1GALT1_chp1"/>
</dbReference>
<evidence type="ECO:0000256" key="1">
    <source>
        <dbReference type="ARBA" id="ARBA00004606"/>
    </source>
</evidence>
<evidence type="ECO:0000259" key="12">
    <source>
        <dbReference type="Pfam" id="PF02434"/>
    </source>
</evidence>
<dbReference type="Pfam" id="PF02434">
    <property type="entry name" value="Fringe"/>
    <property type="match status" value="1"/>
</dbReference>
<evidence type="ECO:0000256" key="10">
    <source>
        <dbReference type="ARBA" id="ARBA00022989"/>
    </source>
</evidence>
<name>A0ABD3PUK7_9STRA</name>
<keyword evidence="8" id="KW-0547">Nucleotide-binding</keyword>
<comment type="caution">
    <text evidence="13">The sequence shown here is derived from an EMBL/GenBank/DDBJ whole genome shotgun (WGS) entry which is preliminary data.</text>
</comment>
<keyword evidence="10" id="KW-1133">Transmembrane helix</keyword>
<evidence type="ECO:0000256" key="3">
    <source>
        <dbReference type="ARBA" id="ARBA00006462"/>
    </source>
</evidence>
<evidence type="ECO:0000256" key="5">
    <source>
        <dbReference type="ARBA" id="ARBA00022676"/>
    </source>
</evidence>
<accession>A0ABD3PUK7</accession>
<evidence type="ECO:0000313" key="13">
    <source>
        <dbReference type="EMBL" id="KAL3791523.1"/>
    </source>
</evidence>
<proteinExistence type="inferred from homology"/>
<feature type="domain" description="Fringe-like glycosyltransferase" evidence="12">
    <location>
        <begin position="56"/>
        <end position="278"/>
    </location>
</feature>
<dbReference type="PANTHER" id="PTHR23033">
    <property type="entry name" value="BETA1,3-GALACTOSYLTRANSFERASE"/>
    <property type="match status" value="1"/>
</dbReference>
<dbReference type="GO" id="GO:0016263">
    <property type="term" value="F:glycoprotein-N-acetylgalactosamine 3-beta-galactosyltransferase activity"/>
    <property type="evidence" value="ECO:0007669"/>
    <property type="project" value="UniProtKB-EC"/>
</dbReference>
<dbReference type="GO" id="GO:0016020">
    <property type="term" value="C:membrane"/>
    <property type="evidence" value="ECO:0007669"/>
    <property type="project" value="UniProtKB-SubCell"/>
</dbReference>
<sequence length="338" mass="38634">MNQAEFNVTLESHVVSEICDSIDADSRGSGEGELLQMISEHIKSSAHAPSRRGGEIFCAIYTYPGHANNTQAIARTWAKKCDGFMAATTSIGIVESTGHIHIPHIGTEGSYNSIWQKVRSMLAYLHDNFFDDYEWFHINGDDTYLIVDNLRNYLSNDERILSELDKCKPLYIGGWMQPYWLLSGRKKKWLDDIGGIPWKDFYYAGGGSGYTLNRAALAVLVNEIFPAYLSDVDLSPEDLFIGMSFWKHSIKPFDSRDHTGRERYHHFSPKELLDPPSLLQKQRAWQASVHKYNSSKIGLDSVSPSSVAFHQLKSPEDMYRVHLQLYDHERKEFCRQDD</sequence>
<comment type="subcellular location">
    <subcellularLocation>
        <location evidence="1">Membrane</location>
        <topology evidence="1">Single-pass type II membrane protein</topology>
    </subcellularLocation>
</comment>
<keyword evidence="6" id="KW-0808">Transferase</keyword>
<evidence type="ECO:0000256" key="7">
    <source>
        <dbReference type="ARBA" id="ARBA00022692"/>
    </source>
</evidence>
<reference evidence="13 14" key="1">
    <citation type="submission" date="2024-10" db="EMBL/GenBank/DDBJ databases">
        <title>Updated reference genomes for cyclostephanoid diatoms.</title>
        <authorList>
            <person name="Roberts W.R."/>
            <person name="Alverson A.J."/>
        </authorList>
    </citation>
    <scope>NUCLEOTIDE SEQUENCE [LARGE SCALE GENOMIC DNA]</scope>
    <source>
        <strain evidence="13 14">AJA010-31</strain>
    </source>
</reference>
<comment type="similarity">
    <text evidence="3">Belongs to the glycosyltransferase 31 family. Beta3-Gal-T subfamily.</text>
</comment>
<comment type="pathway">
    <text evidence="2">Protein modification; protein glycosylation.</text>
</comment>
<evidence type="ECO:0000256" key="4">
    <source>
        <dbReference type="ARBA" id="ARBA00012557"/>
    </source>
</evidence>
<protein>
    <recommendedName>
        <fullName evidence="4">N-acetylgalactosaminide beta-1,3-galactosyltransferase</fullName>
        <ecNumber evidence="4">2.4.1.122</ecNumber>
    </recommendedName>
</protein>
<evidence type="ECO:0000256" key="9">
    <source>
        <dbReference type="ARBA" id="ARBA00022968"/>
    </source>
</evidence>
<evidence type="ECO:0000256" key="8">
    <source>
        <dbReference type="ARBA" id="ARBA00022741"/>
    </source>
</evidence>
<evidence type="ECO:0000256" key="2">
    <source>
        <dbReference type="ARBA" id="ARBA00004922"/>
    </source>
</evidence>
<dbReference type="AlphaFoldDB" id="A0ABD3PUK7"/>
<keyword evidence="5" id="KW-0328">Glycosyltransferase</keyword>
<keyword evidence="9" id="KW-0735">Signal-anchor</keyword>
<dbReference type="PANTHER" id="PTHR23033:SF14">
    <property type="entry name" value="GLYCOPROTEIN-N-ACETYLGALACTOSAMINE 3-BETA-GALACTOSYLTRANSFERASE 1-RELATED"/>
    <property type="match status" value="1"/>
</dbReference>
<organism evidence="13 14">
    <name type="scientific">Cyclotella atomus</name>
    <dbReference type="NCBI Taxonomy" id="382360"/>
    <lineage>
        <taxon>Eukaryota</taxon>
        <taxon>Sar</taxon>
        <taxon>Stramenopiles</taxon>
        <taxon>Ochrophyta</taxon>
        <taxon>Bacillariophyta</taxon>
        <taxon>Coscinodiscophyceae</taxon>
        <taxon>Thalassiosirophycidae</taxon>
        <taxon>Stephanodiscales</taxon>
        <taxon>Stephanodiscaceae</taxon>
        <taxon>Cyclotella</taxon>
    </lineage>
</organism>
<dbReference type="Gene3D" id="3.90.550.50">
    <property type="match status" value="1"/>
</dbReference>
<keyword evidence="7" id="KW-0812">Transmembrane</keyword>
<evidence type="ECO:0000256" key="11">
    <source>
        <dbReference type="ARBA" id="ARBA00023136"/>
    </source>
</evidence>
<keyword evidence="14" id="KW-1185">Reference proteome</keyword>
<dbReference type="InterPro" id="IPR003378">
    <property type="entry name" value="Fringe-like_glycosylTrfase"/>
</dbReference>
<evidence type="ECO:0000256" key="6">
    <source>
        <dbReference type="ARBA" id="ARBA00022679"/>
    </source>
</evidence>
<keyword evidence="11" id="KW-0472">Membrane</keyword>
<dbReference type="GO" id="GO:0000166">
    <property type="term" value="F:nucleotide binding"/>
    <property type="evidence" value="ECO:0007669"/>
    <property type="project" value="UniProtKB-KW"/>
</dbReference>
<dbReference type="EMBL" id="JALLPJ020000461">
    <property type="protein sequence ID" value="KAL3791523.1"/>
    <property type="molecule type" value="Genomic_DNA"/>
</dbReference>